<protein>
    <submittedName>
        <fullName evidence="1">(northern house mosquito) hypothetical protein</fullName>
    </submittedName>
</protein>
<evidence type="ECO:0000313" key="1">
    <source>
        <dbReference type="EMBL" id="CAG6494057.1"/>
    </source>
</evidence>
<proteinExistence type="predicted"/>
<accession>A0A8D8CIK9</accession>
<organism evidence="1">
    <name type="scientific">Culex pipiens</name>
    <name type="common">House mosquito</name>
    <dbReference type="NCBI Taxonomy" id="7175"/>
    <lineage>
        <taxon>Eukaryota</taxon>
        <taxon>Metazoa</taxon>
        <taxon>Ecdysozoa</taxon>
        <taxon>Arthropoda</taxon>
        <taxon>Hexapoda</taxon>
        <taxon>Insecta</taxon>
        <taxon>Pterygota</taxon>
        <taxon>Neoptera</taxon>
        <taxon>Endopterygota</taxon>
        <taxon>Diptera</taxon>
        <taxon>Nematocera</taxon>
        <taxon>Culicoidea</taxon>
        <taxon>Culicidae</taxon>
        <taxon>Culicinae</taxon>
        <taxon>Culicini</taxon>
        <taxon>Culex</taxon>
        <taxon>Culex</taxon>
    </lineage>
</organism>
<reference evidence="1" key="1">
    <citation type="submission" date="2021-05" db="EMBL/GenBank/DDBJ databases">
        <authorList>
            <person name="Alioto T."/>
            <person name="Alioto T."/>
            <person name="Gomez Garrido J."/>
        </authorList>
    </citation>
    <scope>NUCLEOTIDE SEQUENCE</scope>
</reference>
<name>A0A8D8CIK9_CULPI</name>
<sequence>MAWTKSGKWSLPWQSSSTAQLNLDAMFSEQIDRSMAERWPSFGQIRVGLPSFKKVKLEETNNSSTALPRLSIDFPPQRSLWALKSPSRTTGPGTCDTTALSLAARVFVSSSLEM</sequence>
<dbReference type="EMBL" id="HBUE01124506">
    <property type="protein sequence ID" value="CAG6494057.1"/>
    <property type="molecule type" value="Transcribed_RNA"/>
</dbReference>
<dbReference type="AlphaFoldDB" id="A0A8D8CIK9"/>